<keyword evidence="2" id="KW-1185">Reference proteome</keyword>
<name>A0AAN8F9C5_TRICO</name>
<accession>A0AAN8F9C5</accession>
<proteinExistence type="predicted"/>
<dbReference type="Proteomes" id="UP001331761">
    <property type="component" value="Unassembled WGS sequence"/>
</dbReference>
<protein>
    <submittedName>
        <fullName evidence="1">Uncharacterized protein</fullName>
    </submittedName>
</protein>
<dbReference type="EMBL" id="WIXE01017277">
    <property type="protein sequence ID" value="KAK5971874.1"/>
    <property type="molecule type" value="Genomic_DNA"/>
</dbReference>
<evidence type="ECO:0000313" key="1">
    <source>
        <dbReference type="EMBL" id="KAK5971874.1"/>
    </source>
</evidence>
<reference evidence="1 2" key="1">
    <citation type="submission" date="2019-10" db="EMBL/GenBank/DDBJ databases">
        <title>Assembly and Annotation for the nematode Trichostrongylus colubriformis.</title>
        <authorList>
            <person name="Martin J."/>
        </authorList>
    </citation>
    <scope>NUCLEOTIDE SEQUENCE [LARGE SCALE GENOMIC DNA]</scope>
    <source>
        <strain evidence="1">G859</strain>
        <tissue evidence="1">Whole worm</tissue>
    </source>
</reference>
<organism evidence="1 2">
    <name type="scientific">Trichostrongylus colubriformis</name>
    <name type="common">Black scour worm</name>
    <dbReference type="NCBI Taxonomy" id="6319"/>
    <lineage>
        <taxon>Eukaryota</taxon>
        <taxon>Metazoa</taxon>
        <taxon>Ecdysozoa</taxon>
        <taxon>Nematoda</taxon>
        <taxon>Chromadorea</taxon>
        <taxon>Rhabditida</taxon>
        <taxon>Rhabditina</taxon>
        <taxon>Rhabditomorpha</taxon>
        <taxon>Strongyloidea</taxon>
        <taxon>Trichostrongylidae</taxon>
        <taxon>Trichostrongylus</taxon>
    </lineage>
</organism>
<sequence>MGELAAPLEGVQEVPVVSPLEKTQLQMMRLLQMNKDRINEQEKVVLDQLELRYRDCMSESGESQIFTHTTTSTISSINELDVKGNRALGTAQVKEEEDTKIVKYEHDASPPLGELPCTFSLLAPLL</sequence>
<evidence type="ECO:0000313" key="2">
    <source>
        <dbReference type="Proteomes" id="UP001331761"/>
    </source>
</evidence>
<feature type="non-terminal residue" evidence="1">
    <location>
        <position position="126"/>
    </location>
</feature>
<dbReference type="AlphaFoldDB" id="A0AAN8F9C5"/>
<gene>
    <name evidence="1" type="ORF">GCK32_016672</name>
</gene>
<comment type="caution">
    <text evidence="1">The sequence shown here is derived from an EMBL/GenBank/DDBJ whole genome shotgun (WGS) entry which is preliminary data.</text>
</comment>